<proteinExistence type="predicted"/>
<dbReference type="AlphaFoldDB" id="A0A9P9AAR3"/>
<gene>
    <name evidence="1" type="ORF">F5X68DRAFT_229311</name>
</gene>
<accession>A0A9P9AAR3</accession>
<keyword evidence="2" id="KW-1185">Reference proteome</keyword>
<protein>
    <submittedName>
        <fullName evidence="1">Uncharacterized protein</fullName>
    </submittedName>
</protein>
<dbReference type="InterPro" id="IPR032710">
    <property type="entry name" value="NTF2-like_dom_sf"/>
</dbReference>
<organism evidence="1 2">
    <name type="scientific">Plectosphaerella plurivora</name>
    <dbReference type="NCBI Taxonomy" id="936078"/>
    <lineage>
        <taxon>Eukaryota</taxon>
        <taxon>Fungi</taxon>
        <taxon>Dikarya</taxon>
        <taxon>Ascomycota</taxon>
        <taxon>Pezizomycotina</taxon>
        <taxon>Sordariomycetes</taxon>
        <taxon>Hypocreomycetidae</taxon>
        <taxon>Glomerellales</taxon>
        <taxon>Plectosphaerellaceae</taxon>
        <taxon>Plectosphaerella</taxon>
    </lineage>
</organism>
<dbReference type="Gene3D" id="3.10.450.50">
    <property type="match status" value="1"/>
</dbReference>
<sequence length="166" mass="17574">MRPFVPLLLSALGASPDGFLCLGEDEAFDISRRWLDVFASEGGSSSKAELATVVAADIVSIDETFGPPTIGIDDLWDVIVAGDNQTTTNIKYTPGVVLNKCKEISVSWVYTAVTTGTNTSVAAGKAVTFTGIDLLEINLKDRLISKATSSGNWIVLANQLGETCMV</sequence>
<comment type="caution">
    <text evidence="1">The sequence shown here is derived from an EMBL/GenBank/DDBJ whole genome shotgun (WGS) entry which is preliminary data.</text>
</comment>
<dbReference type="SUPFAM" id="SSF54427">
    <property type="entry name" value="NTF2-like"/>
    <property type="match status" value="1"/>
</dbReference>
<dbReference type="EMBL" id="JAGSXJ010000005">
    <property type="protein sequence ID" value="KAH6691458.1"/>
    <property type="molecule type" value="Genomic_DNA"/>
</dbReference>
<evidence type="ECO:0000313" key="1">
    <source>
        <dbReference type="EMBL" id="KAH6691458.1"/>
    </source>
</evidence>
<reference evidence="1" key="1">
    <citation type="journal article" date="2021" name="Nat. Commun.">
        <title>Genetic determinants of endophytism in the Arabidopsis root mycobiome.</title>
        <authorList>
            <person name="Mesny F."/>
            <person name="Miyauchi S."/>
            <person name="Thiergart T."/>
            <person name="Pickel B."/>
            <person name="Atanasova L."/>
            <person name="Karlsson M."/>
            <person name="Huettel B."/>
            <person name="Barry K.W."/>
            <person name="Haridas S."/>
            <person name="Chen C."/>
            <person name="Bauer D."/>
            <person name="Andreopoulos W."/>
            <person name="Pangilinan J."/>
            <person name="LaButti K."/>
            <person name="Riley R."/>
            <person name="Lipzen A."/>
            <person name="Clum A."/>
            <person name="Drula E."/>
            <person name="Henrissat B."/>
            <person name="Kohler A."/>
            <person name="Grigoriev I.V."/>
            <person name="Martin F.M."/>
            <person name="Hacquard S."/>
        </authorList>
    </citation>
    <scope>NUCLEOTIDE SEQUENCE</scope>
    <source>
        <strain evidence="1">MPI-SDFR-AT-0117</strain>
    </source>
</reference>
<dbReference type="Proteomes" id="UP000770015">
    <property type="component" value="Unassembled WGS sequence"/>
</dbReference>
<dbReference type="OrthoDB" id="3526850at2759"/>
<evidence type="ECO:0000313" key="2">
    <source>
        <dbReference type="Proteomes" id="UP000770015"/>
    </source>
</evidence>
<name>A0A9P9AAR3_9PEZI</name>